<dbReference type="InterPro" id="IPR039353">
    <property type="entry name" value="TF_Adf1"/>
</dbReference>
<reference evidence="6" key="1">
    <citation type="submission" date="2013-03" db="EMBL/GenBank/DDBJ databases">
        <title>The Genome Sequence of Anopheles epiroticus epiroticus2.</title>
        <authorList>
            <consortium name="The Broad Institute Genomics Platform"/>
            <person name="Neafsey D.E."/>
            <person name="Howell P."/>
            <person name="Walker B."/>
            <person name="Young S.K."/>
            <person name="Zeng Q."/>
            <person name="Gargeya S."/>
            <person name="Fitzgerald M."/>
            <person name="Haas B."/>
            <person name="Abouelleil A."/>
            <person name="Allen A.W."/>
            <person name="Alvarado L."/>
            <person name="Arachchi H.M."/>
            <person name="Berlin A.M."/>
            <person name="Chapman S.B."/>
            <person name="Gainer-Dewar J."/>
            <person name="Goldberg J."/>
            <person name="Griggs A."/>
            <person name="Gujja S."/>
            <person name="Hansen M."/>
            <person name="Howarth C."/>
            <person name="Imamovic A."/>
            <person name="Ireland A."/>
            <person name="Larimer J."/>
            <person name="McCowan C."/>
            <person name="Murphy C."/>
            <person name="Pearson M."/>
            <person name="Poon T.W."/>
            <person name="Priest M."/>
            <person name="Roberts A."/>
            <person name="Saif S."/>
            <person name="Shea T."/>
            <person name="Sisk P."/>
            <person name="Sykes S."/>
            <person name="Wortman J."/>
            <person name="Nusbaum C."/>
            <person name="Birren B."/>
        </authorList>
    </citation>
    <scope>NUCLEOTIDE SEQUENCE [LARGE SCALE GENOMIC DNA]</scope>
    <source>
        <strain evidence="6">Epiroticus2</strain>
    </source>
</reference>
<accession>A0A182PFN5</accession>
<dbReference type="Pfam" id="PF02944">
    <property type="entry name" value="BESS"/>
    <property type="match status" value="1"/>
</dbReference>
<dbReference type="STRING" id="199890.A0A182PFN5"/>
<dbReference type="PROSITE" id="PS51029">
    <property type="entry name" value="MADF"/>
    <property type="match status" value="1"/>
</dbReference>
<dbReference type="VEuPathDB" id="VectorBase:AEPI005742"/>
<evidence type="ECO:0000256" key="1">
    <source>
        <dbReference type="PROSITE-ProRule" id="PRU00371"/>
    </source>
</evidence>
<organism evidence="5 6">
    <name type="scientific">Anopheles epiroticus</name>
    <dbReference type="NCBI Taxonomy" id="199890"/>
    <lineage>
        <taxon>Eukaryota</taxon>
        <taxon>Metazoa</taxon>
        <taxon>Ecdysozoa</taxon>
        <taxon>Arthropoda</taxon>
        <taxon>Hexapoda</taxon>
        <taxon>Insecta</taxon>
        <taxon>Pterygota</taxon>
        <taxon>Neoptera</taxon>
        <taxon>Endopterygota</taxon>
        <taxon>Diptera</taxon>
        <taxon>Nematocera</taxon>
        <taxon>Culicoidea</taxon>
        <taxon>Culicidae</taxon>
        <taxon>Anophelinae</taxon>
        <taxon>Anopheles</taxon>
    </lineage>
</organism>
<sequence>MLEEMRYITLPAKTYRTMANTNRLPFGLDGLTQKRHFVKVDEEEFVKEIKKRPILYNTTHRDYRRITLRNDAWVEVAIAMRLSKQECKKRWRSMRDAFIKNLRNKNETERQGWIHYRLLEFMLPYLASRKKDHEAADECSQCNEHSEEIDYIEIDSDDELYDGSIAVSYVTHDGNEVYQLMHAPCKQEMPPDTMLLEDTEDEEIEHGNEEELYHPQHLQPYSPIPDSEGLQATTTTDDNESEPEAEMYEAQQQPHDYPTLPWHPELHLDESGEIDEEAEAVAEDTLPLQKRMKTDLPSASVSNVSSRAPSPVPAQQTSTVQPSPPQPPPSPQQECGGGSSKESDARLGITDPDERFLLSCAPILRRLPNKKNLLARLRIQQMLFELEYDEKYSYEGT</sequence>
<dbReference type="InterPro" id="IPR004210">
    <property type="entry name" value="BESS_motif"/>
</dbReference>
<reference evidence="5" key="2">
    <citation type="submission" date="2020-05" db="UniProtKB">
        <authorList>
            <consortium name="EnsemblMetazoa"/>
        </authorList>
    </citation>
    <scope>IDENTIFICATION</scope>
    <source>
        <strain evidence="5">Epiroticus2</strain>
    </source>
</reference>
<dbReference type="GO" id="GO:0006357">
    <property type="term" value="P:regulation of transcription by RNA polymerase II"/>
    <property type="evidence" value="ECO:0007669"/>
    <property type="project" value="TreeGrafter"/>
</dbReference>
<keyword evidence="1" id="KW-0539">Nucleus</keyword>
<evidence type="ECO:0000259" key="4">
    <source>
        <dbReference type="PROSITE" id="PS51031"/>
    </source>
</evidence>
<dbReference type="Proteomes" id="UP000075885">
    <property type="component" value="Unassembled WGS sequence"/>
</dbReference>
<keyword evidence="6" id="KW-1185">Reference proteome</keyword>
<dbReference type="SMART" id="SM00595">
    <property type="entry name" value="MADF"/>
    <property type="match status" value="1"/>
</dbReference>
<dbReference type="PANTHER" id="PTHR12243">
    <property type="entry name" value="MADF DOMAIN TRANSCRIPTION FACTOR"/>
    <property type="match status" value="1"/>
</dbReference>
<evidence type="ECO:0008006" key="7">
    <source>
        <dbReference type="Google" id="ProtNLM"/>
    </source>
</evidence>
<feature type="compositionally biased region" description="Polar residues" evidence="2">
    <location>
        <begin position="297"/>
        <end position="308"/>
    </location>
</feature>
<comment type="subcellular location">
    <subcellularLocation>
        <location evidence="1">Nucleus</location>
    </subcellularLocation>
</comment>
<proteinExistence type="predicted"/>
<dbReference type="PANTHER" id="PTHR12243:SF67">
    <property type="entry name" value="COREPRESSOR OF PANGOLIN, ISOFORM A-RELATED"/>
    <property type="match status" value="1"/>
</dbReference>
<dbReference type="InterPro" id="IPR006578">
    <property type="entry name" value="MADF-dom"/>
</dbReference>
<evidence type="ECO:0000313" key="5">
    <source>
        <dbReference type="EnsemblMetazoa" id="AEPI005742-PA"/>
    </source>
</evidence>
<feature type="domain" description="MADF" evidence="3">
    <location>
        <begin position="44"/>
        <end position="127"/>
    </location>
</feature>
<feature type="region of interest" description="Disordered" evidence="2">
    <location>
        <begin position="217"/>
        <end position="265"/>
    </location>
</feature>
<dbReference type="GO" id="GO:0005667">
    <property type="term" value="C:transcription regulator complex"/>
    <property type="evidence" value="ECO:0007669"/>
    <property type="project" value="TreeGrafter"/>
</dbReference>
<dbReference type="PROSITE" id="PS51031">
    <property type="entry name" value="BESS"/>
    <property type="match status" value="1"/>
</dbReference>
<dbReference type="GO" id="GO:0005634">
    <property type="term" value="C:nucleus"/>
    <property type="evidence" value="ECO:0007669"/>
    <property type="project" value="UniProtKB-SubCell"/>
</dbReference>
<evidence type="ECO:0000256" key="2">
    <source>
        <dbReference type="SAM" id="MobiDB-lite"/>
    </source>
</evidence>
<feature type="compositionally biased region" description="Pro residues" evidence="2">
    <location>
        <begin position="322"/>
        <end position="331"/>
    </location>
</feature>
<evidence type="ECO:0000259" key="3">
    <source>
        <dbReference type="PROSITE" id="PS51029"/>
    </source>
</evidence>
<protein>
    <recommendedName>
        <fullName evidence="7">MADF domain-containing protein</fullName>
    </recommendedName>
</protein>
<evidence type="ECO:0000313" key="6">
    <source>
        <dbReference type="Proteomes" id="UP000075885"/>
    </source>
</evidence>
<feature type="domain" description="BESS" evidence="4">
    <location>
        <begin position="350"/>
        <end position="389"/>
    </location>
</feature>
<feature type="compositionally biased region" description="Acidic residues" evidence="2">
    <location>
        <begin position="237"/>
        <end position="247"/>
    </location>
</feature>
<dbReference type="EnsemblMetazoa" id="AEPI005742-RA">
    <property type="protein sequence ID" value="AEPI005742-PA"/>
    <property type="gene ID" value="AEPI005742"/>
</dbReference>
<dbReference type="GO" id="GO:0003677">
    <property type="term" value="F:DNA binding"/>
    <property type="evidence" value="ECO:0007669"/>
    <property type="project" value="InterPro"/>
</dbReference>
<dbReference type="AlphaFoldDB" id="A0A182PFN5"/>
<name>A0A182PFN5_9DIPT</name>
<feature type="region of interest" description="Disordered" evidence="2">
    <location>
        <begin position="295"/>
        <end position="347"/>
    </location>
</feature>
<dbReference type="Pfam" id="PF10545">
    <property type="entry name" value="MADF_DNA_bdg"/>
    <property type="match status" value="1"/>
</dbReference>